<dbReference type="PROSITE" id="PS51123">
    <property type="entry name" value="OMPA_2"/>
    <property type="match status" value="1"/>
</dbReference>
<dbReference type="EMBL" id="JAAMPU010000108">
    <property type="protein sequence ID" value="NMH29545.1"/>
    <property type="molecule type" value="Genomic_DNA"/>
</dbReference>
<keyword evidence="2 4" id="KW-0472">Membrane</keyword>
<name>A0A972FQK5_9FLAO</name>
<feature type="signal peptide" evidence="5">
    <location>
        <begin position="1"/>
        <end position="17"/>
    </location>
</feature>
<evidence type="ECO:0000256" key="1">
    <source>
        <dbReference type="ARBA" id="ARBA00004442"/>
    </source>
</evidence>
<keyword evidence="5" id="KW-0732">Signal</keyword>
<evidence type="ECO:0000313" key="7">
    <source>
        <dbReference type="EMBL" id="NMH29545.1"/>
    </source>
</evidence>
<dbReference type="Pfam" id="PF00691">
    <property type="entry name" value="OmpA"/>
    <property type="match status" value="1"/>
</dbReference>
<dbReference type="InterPro" id="IPR050330">
    <property type="entry name" value="Bact_OuterMem_StrucFunc"/>
</dbReference>
<accession>A0A972FQK5</accession>
<evidence type="ECO:0000313" key="8">
    <source>
        <dbReference type="Proteomes" id="UP000712080"/>
    </source>
</evidence>
<keyword evidence="3" id="KW-0998">Cell outer membrane</keyword>
<dbReference type="GO" id="GO:0009279">
    <property type="term" value="C:cell outer membrane"/>
    <property type="evidence" value="ECO:0007669"/>
    <property type="project" value="UniProtKB-SubCell"/>
</dbReference>
<dbReference type="RefSeq" id="WP_169528631.1">
    <property type="nucleotide sequence ID" value="NZ_JAAMPU010000108.1"/>
</dbReference>
<evidence type="ECO:0000259" key="6">
    <source>
        <dbReference type="PROSITE" id="PS51123"/>
    </source>
</evidence>
<feature type="domain" description="OmpA-like" evidence="6">
    <location>
        <begin position="253"/>
        <end position="368"/>
    </location>
</feature>
<keyword evidence="8" id="KW-1185">Reference proteome</keyword>
<reference evidence="7" key="1">
    <citation type="submission" date="2020-02" db="EMBL/GenBank/DDBJ databases">
        <title>Flavobacterium sp. genome.</title>
        <authorList>
            <person name="Jung H.S."/>
            <person name="Baek J.H."/>
            <person name="Jeon C.O."/>
        </authorList>
    </citation>
    <scope>NUCLEOTIDE SEQUENCE</scope>
    <source>
        <strain evidence="7">SE-s28</strain>
    </source>
</reference>
<evidence type="ECO:0000256" key="4">
    <source>
        <dbReference type="PROSITE-ProRule" id="PRU00473"/>
    </source>
</evidence>
<proteinExistence type="predicted"/>
<dbReference type="Gene3D" id="2.60.120.260">
    <property type="entry name" value="Galactose-binding domain-like"/>
    <property type="match status" value="1"/>
</dbReference>
<dbReference type="CDD" id="cd07185">
    <property type="entry name" value="OmpA_C-like"/>
    <property type="match status" value="1"/>
</dbReference>
<evidence type="ECO:0000256" key="2">
    <source>
        <dbReference type="ARBA" id="ARBA00023136"/>
    </source>
</evidence>
<dbReference type="InterPro" id="IPR036737">
    <property type="entry name" value="OmpA-like_sf"/>
</dbReference>
<dbReference type="AlphaFoldDB" id="A0A972FQK5"/>
<dbReference type="PRINTS" id="PR01021">
    <property type="entry name" value="OMPADOMAIN"/>
</dbReference>
<comment type="caution">
    <text evidence="7">The sequence shown here is derived from an EMBL/GenBank/DDBJ whole genome shotgun (WGS) entry which is preliminary data.</text>
</comment>
<dbReference type="InterPro" id="IPR006664">
    <property type="entry name" value="OMP_bac"/>
</dbReference>
<dbReference type="PANTHER" id="PTHR30329">
    <property type="entry name" value="STATOR ELEMENT OF FLAGELLAR MOTOR COMPLEX"/>
    <property type="match status" value="1"/>
</dbReference>
<sequence length="368" mass="41203">MRLIVFLLVFGFCITSAQNLVLNPSFEESKRCNATIGMFNVNVTDWTTPTFASTDFFNSCEKSEAGVPANFIGIQEARFGQNYAGFYLYSDKNYREYIQGKFSEPLQKGKTYTVSFWVSLAEASDYALKEFGILICEKPIKNTIEEVLSNKEIEKANPGNFGLYPIIGKMPYDDKNNWMHVQTKITAKGGETAIIIGNFKSNGKTEKILAYPKRLEIAYYFIDMISVEADMAEIPVTEAKASVNEPQPFSSQPELGKSYILENVTFAFDSAELTAVSKAELDKLLEFLLPIKNPNVSLSGHTDNIGLKQYNLDISKRRAQSVADYLIQNGISADAITVNGFGDEKPIVSNDSEEGRSRNRRVEFEITK</sequence>
<dbReference type="InterPro" id="IPR006665">
    <property type="entry name" value="OmpA-like"/>
</dbReference>
<dbReference type="PRINTS" id="PR01023">
    <property type="entry name" value="NAFLGMOTY"/>
</dbReference>
<gene>
    <name evidence="7" type="ORF">G6047_16010</name>
</gene>
<protein>
    <submittedName>
        <fullName evidence="7">OmpA family protein</fullName>
    </submittedName>
</protein>
<evidence type="ECO:0000256" key="5">
    <source>
        <dbReference type="SAM" id="SignalP"/>
    </source>
</evidence>
<evidence type="ECO:0000256" key="3">
    <source>
        <dbReference type="ARBA" id="ARBA00023237"/>
    </source>
</evidence>
<comment type="subcellular location">
    <subcellularLocation>
        <location evidence="1">Cell outer membrane</location>
    </subcellularLocation>
</comment>
<dbReference type="SUPFAM" id="SSF103088">
    <property type="entry name" value="OmpA-like"/>
    <property type="match status" value="1"/>
</dbReference>
<organism evidence="7 8">
    <name type="scientific">Flavobacterium silvaticum</name>
    <dbReference type="NCBI Taxonomy" id="1852020"/>
    <lineage>
        <taxon>Bacteria</taxon>
        <taxon>Pseudomonadati</taxon>
        <taxon>Bacteroidota</taxon>
        <taxon>Flavobacteriia</taxon>
        <taxon>Flavobacteriales</taxon>
        <taxon>Flavobacteriaceae</taxon>
        <taxon>Flavobacterium</taxon>
    </lineage>
</organism>
<dbReference type="Gene3D" id="3.30.1330.60">
    <property type="entry name" value="OmpA-like domain"/>
    <property type="match status" value="1"/>
</dbReference>
<feature type="chain" id="PRO_5037493249" evidence="5">
    <location>
        <begin position="18"/>
        <end position="368"/>
    </location>
</feature>
<dbReference type="PANTHER" id="PTHR30329:SF21">
    <property type="entry name" value="LIPOPROTEIN YIAD-RELATED"/>
    <property type="match status" value="1"/>
</dbReference>
<dbReference type="Proteomes" id="UP000712080">
    <property type="component" value="Unassembled WGS sequence"/>
</dbReference>